<dbReference type="SMART" id="SM00409">
    <property type="entry name" value="IG"/>
    <property type="match status" value="1"/>
</dbReference>
<dbReference type="SMART" id="SM00408">
    <property type="entry name" value="IGc2"/>
    <property type="match status" value="1"/>
</dbReference>
<dbReference type="InterPro" id="IPR036179">
    <property type="entry name" value="Ig-like_dom_sf"/>
</dbReference>
<feature type="region of interest" description="Disordered" evidence="4">
    <location>
        <begin position="286"/>
        <end position="350"/>
    </location>
</feature>
<dbReference type="Gene3D" id="2.60.40.10">
    <property type="entry name" value="Immunoglobulins"/>
    <property type="match status" value="1"/>
</dbReference>
<reference evidence="6 7" key="1">
    <citation type="submission" date="2024-08" db="EMBL/GenBank/DDBJ databases">
        <authorList>
            <person name="Cucini C."/>
            <person name="Frati F."/>
        </authorList>
    </citation>
    <scope>NUCLEOTIDE SEQUENCE [LARGE SCALE GENOMIC DNA]</scope>
</reference>
<evidence type="ECO:0000313" key="7">
    <source>
        <dbReference type="Proteomes" id="UP001642540"/>
    </source>
</evidence>
<feature type="compositionally biased region" description="Low complexity" evidence="4">
    <location>
        <begin position="145"/>
        <end position="170"/>
    </location>
</feature>
<organism evidence="6 7">
    <name type="scientific">Orchesella dallaii</name>
    <dbReference type="NCBI Taxonomy" id="48710"/>
    <lineage>
        <taxon>Eukaryota</taxon>
        <taxon>Metazoa</taxon>
        <taxon>Ecdysozoa</taxon>
        <taxon>Arthropoda</taxon>
        <taxon>Hexapoda</taxon>
        <taxon>Collembola</taxon>
        <taxon>Entomobryomorpha</taxon>
        <taxon>Entomobryoidea</taxon>
        <taxon>Orchesellidae</taxon>
        <taxon>Orchesellinae</taxon>
        <taxon>Orchesella</taxon>
    </lineage>
</organism>
<evidence type="ECO:0000256" key="2">
    <source>
        <dbReference type="ARBA" id="ARBA00023157"/>
    </source>
</evidence>
<dbReference type="InterPro" id="IPR013783">
    <property type="entry name" value="Ig-like_fold"/>
</dbReference>
<dbReference type="PROSITE" id="PS50835">
    <property type="entry name" value="IG_LIKE"/>
    <property type="match status" value="1"/>
</dbReference>
<keyword evidence="2" id="KW-1015">Disulfide bond</keyword>
<dbReference type="SUPFAM" id="SSF48726">
    <property type="entry name" value="Immunoglobulin"/>
    <property type="match status" value="1"/>
</dbReference>
<dbReference type="Proteomes" id="UP001642540">
    <property type="component" value="Unassembled WGS sequence"/>
</dbReference>
<sequence length="622" mass="68357">MFSSFPFRVECRPTRAMGPGPPYIPGTGVLTSPQFSSSSALGIRGSGRLGVSNCPVLEGPSATRYNPWPELYVTDITMKAWDTSLVLEGMARSRSEVRSDGTYGVTFDLIRVVKGNAPLLRRLKQFRLQFLDNPSPPAGNQSEPGNTATTTSSSGGSPIRSSSSNNVNSNHHNHNYNRALGVRSNSNSNHNNNQRNSQLSSSARVSNSGTISLKSNLHSSYVNLHNSQQQQQQQLLTRRGYSSSSSSSASSPSSTSSSSSSRVRNNNPSLSQTVQFNQQYVRNYHTSSNHNNFTVGSGGSRSKNMRIARSHQQQLQQYDNGRHARHGRVGVGPHNNIVNSASTSSGGTGKCLPPRATVKTGRKYFVFAAKVETHFVAVFSPELANKRNTKAVESILCKGCGQAPSVVAAKEVVLQPKERLRIRCRLRAGNPIPVLTWYKDGRLVNLTDPRYRLRAKRRQSVLVIRKAKEMDTGVYKCEAKNVFGSAHATTRVSISQQPQKPIKPPSPKPVGTTPTTLWAVPSSVCPFDSYCLNGGTCSYYETIGEYVCQSGHIDCLNDKSFLGKPVVFFNPWSTRRLCITENAATLELISYTYPTELNSSPEREQDFFFMKKEACLLQNPEN</sequence>
<accession>A0ABP1QFW8</accession>
<feature type="compositionally biased region" description="Polar residues" evidence="4">
    <location>
        <begin position="286"/>
        <end position="295"/>
    </location>
</feature>
<protein>
    <recommendedName>
        <fullName evidence="5">Ig-like domain-containing protein</fullName>
    </recommendedName>
</protein>
<dbReference type="PANTHER" id="PTHR45080">
    <property type="entry name" value="CONTACTIN 5"/>
    <property type="match status" value="1"/>
</dbReference>
<feature type="region of interest" description="Disordered" evidence="4">
    <location>
        <begin position="225"/>
        <end position="270"/>
    </location>
</feature>
<keyword evidence="3" id="KW-0393">Immunoglobulin domain</keyword>
<name>A0ABP1QFW8_9HEXA</name>
<evidence type="ECO:0000256" key="1">
    <source>
        <dbReference type="ARBA" id="ARBA00022729"/>
    </source>
</evidence>
<evidence type="ECO:0000256" key="3">
    <source>
        <dbReference type="ARBA" id="ARBA00023319"/>
    </source>
</evidence>
<feature type="compositionally biased region" description="Polar residues" evidence="4">
    <location>
        <begin position="336"/>
        <end position="345"/>
    </location>
</feature>
<dbReference type="EMBL" id="CAXLJM020000031">
    <property type="protein sequence ID" value="CAL8099429.1"/>
    <property type="molecule type" value="Genomic_DNA"/>
</dbReference>
<evidence type="ECO:0000259" key="5">
    <source>
        <dbReference type="PROSITE" id="PS50835"/>
    </source>
</evidence>
<keyword evidence="7" id="KW-1185">Reference proteome</keyword>
<feature type="compositionally biased region" description="Low complexity" evidence="4">
    <location>
        <begin position="242"/>
        <end position="261"/>
    </location>
</feature>
<dbReference type="PANTHER" id="PTHR45080:SF8">
    <property type="entry name" value="IG-LIKE DOMAIN-CONTAINING PROTEIN"/>
    <property type="match status" value="1"/>
</dbReference>
<evidence type="ECO:0000313" key="6">
    <source>
        <dbReference type="EMBL" id="CAL8099429.1"/>
    </source>
</evidence>
<feature type="compositionally biased region" description="Polar residues" evidence="4">
    <location>
        <begin position="310"/>
        <end position="319"/>
    </location>
</feature>
<gene>
    <name evidence="6" type="ORF">ODALV1_LOCUS10237</name>
</gene>
<dbReference type="InterPro" id="IPR007110">
    <property type="entry name" value="Ig-like_dom"/>
</dbReference>
<keyword evidence="1" id="KW-0732">Signal</keyword>
<proteinExistence type="predicted"/>
<dbReference type="InterPro" id="IPR003599">
    <property type="entry name" value="Ig_sub"/>
</dbReference>
<dbReference type="InterPro" id="IPR013098">
    <property type="entry name" value="Ig_I-set"/>
</dbReference>
<dbReference type="InterPro" id="IPR003598">
    <property type="entry name" value="Ig_sub2"/>
</dbReference>
<dbReference type="InterPro" id="IPR050958">
    <property type="entry name" value="Cell_Adh-Cytoskel_Orgn"/>
</dbReference>
<dbReference type="Pfam" id="PF07679">
    <property type="entry name" value="I-set"/>
    <property type="match status" value="1"/>
</dbReference>
<evidence type="ECO:0000256" key="4">
    <source>
        <dbReference type="SAM" id="MobiDB-lite"/>
    </source>
</evidence>
<feature type="compositionally biased region" description="Low complexity" evidence="4">
    <location>
        <begin position="183"/>
        <end position="202"/>
    </location>
</feature>
<feature type="domain" description="Ig-like" evidence="5">
    <location>
        <begin position="404"/>
        <end position="495"/>
    </location>
</feature>
<feature type="region of interest" description="Disordered" evidence="4">
    <location>
        <begin position="131"/>
        <end position="207"/>
    </location>
</feature>
<comment type="caution">
    <text evidence="6">The sequence shown here is derived from an EMBL/GenBank/DDBJ whole genome shotgun (WGS) entry which is preliminary data.</text>
</comment>